<reference evidence="3" key="1">
    <citation type="submission" date="2020-07" db="EMBL/GenBank/DDBJ databases">
        <title>Ethylene signaling mediates host invasion by parasitic plants.</title>
        <authorList>
            <person name="Yoshida S."/>
        </authorList>
    </citation>
    <scope>NUCLEOTIDE SEQUENCE</scope>
    <source>
        <strain evidence="3">Okayama</strain>
    </source>
</reference>
<dbReference type="GO" id="GO:0005886">
    <property type="term" value="C:plasma membrane"/>
    <property type="evidence" value="ECO:0007669"/>
    <property type="project" value="TreeGrafter"/>
</dbReference>
<organism evidence="3 4">
    <name type="scientific">Phtheirospermum japonicum</name>
    <dbReference type="NCBI Taxonomy" id="374723"/>
    <lineage>
        <taxon>Eukaryota</taxon>
        <taxon>Viridiplantae</taxon>
        <taxon>Streptophyta</taxon>
        <taxon>Embryophyta</taxon>
        <taxon>Tracheophyta</taxon>
        <taxon>Spermatophyta</taxon>
        <taxon>Magnoliopsida</taxon>
        <taxon>eudicotyledons</taxon>
        <taxon>Gunneridae</taxon>
        <taxon>Pentapetalae</taxon>
        <taxon>asterids</taxon>
        <taxon>lamiids</taxon>
        <taxon>Lamiales</taxon>
        <taxon>Orobanchaceae</taxon>
        <taxon>Orobanchaceae incertae sedis</taxon>
        <taxon>Phtheirospermum</taxon>
    </lineage>
</organism>
<dbReference type="GO" id="GO:0015189">
    <property type="term" value="F:L-lysine transmembrane transporter activity"/>
    <property type="evidence" value="ECO:0007669"/>
    <property type="project" value="TreeGrafter"/>
</dbReference>
<dbReference type="Gene3D" id="1.20.1740.10">
    <property type="entry name" value="Amino acid/polyamine transporter I"/>
    <property type="match status" value="1"/>
</dbReference>
<evidence type="ECO:0000313" key="4">
    <source>
        <dbReference type="Proteomes" id="UP000653305"/>
    </source>
</evidence>
<dbReference type="GO" id="GO:0005313">
    <property type="term" value="F:L-glutamate transmembrane transporter activity"/>
    <property type="evidence" value="ECO:0007669"/>
    <property type="project" value="TreeGrafter"/>
</dbReference>
<keyword evidence="2" id="KW-1133">Transmembrane helix</keyword>
<keyword evidence="2" id="KW-0472">Membrane</keyword>
<dbReference type="Proteomes" id="UP000653305">
    <property type="component" value="Unassembled WGS sequence"/>
</dbReference>
<accession>A0A830CLY0</accession>
<evidence type="ECO:0000256" key="2">
    <source>
        <dbReference type="SAM" id="Phobius"/>
    </source>
</evidence>
<protein>
    <submittedName>
        <fullName evidence="3">Cationic amino acid transporter 5</fullName>
    </submittedName>
</protein>
<comment type="similarity">
    <text evidence="1">Belongs to the amino acid-polyamine-organocation (APC) superfamily. Cationic amino acid transporter (CAT) (TC 2.A.3.3) family.</text>
</comment>
<dbReference type="OrthoDB" id="1746337at2759"/>
<keyword evidence="2" id="KW-0812">Transmembrane</keyword>
<dbReference type="PANTHER" id="PTHR43243:SF22">
    <property type="entry name" value="CATIONIC AMINO ACID TRANSPORTER 5"/>
    <property type="match status" value="1"/>
</dbReference>
<keyword evidence="4" id="KW-1185">Reference proteome</keyword>
<name>A0A830CLY0_9LAMI</name>
<evidence type="ECO:0000256" key="1">
    <source>
        <dbReference type="ARBA" id="ARBA00008572"/>
    </source>
</evidence>
<feature type="transmembrane region" description="Helical" evidence="2">
    <location>
        <begin position="88"/>
        <end position="108"/>
    </location>
</feature>
<feature type="transmembrane region" description="Helical" evidence="2">
    <location>
        <begin position="12"/>
        <end position="34"/>
    </location>
</feature>
<sequence>MAEEMISPSRDIPLGLLGSMSMITMIYCLMALALSMMQRFTDIDTNAAYSGAFEGVGMKWAKYLVALRALKGMTTVLLVGALGDSYIFVTNLYIIESCLSLFILFFGLRLG</sequence>
<proteinExistence type="inferred from homology"/>
<gene>
    <name evidence="3" type="ORF">PHJA_002229000</name>
</gene>
<comment type="caution">
    <text evidence="3">The sequence shown here is derived from an EMBL/GenBank/DDBJ whole genome shotgun (WGS) entry which is preliminary data.</text>
</comment>
<dbReference type="AlphaFoldDB" id="A0A830CLY0"/>
<dbReference type="EMBL" id="BMAC01000645">
    <property type="protein sequence ID" value="GFQ00851.1"/>
    <property type="molecule type" value="Genomic_DNA"/>
</dbReference>
<evidence type="ECO:0000313" key="3">
    <source>
        <dbReference type="EMBL" id="GFQ00851.1"/>
    </source>
</evidence>
<dbReference type="PANTHER" id="PTHR43243">
    <property type="entry name" value="INNER MEMBRANE TRANSPORTER YGJI-RELATED"/>
    <property type="match status" value="1"/>
</dbReference>